<name>A0A1X7SU22_AMPQE</name>
<evidence type="ECO:0008006" key="2">
    <source>
        <dbReference type="Google" id="ProtNLM"/>
    </source>
</evidence>
<reference evidence="1" key="1">
    <citation type="submission" date="2017-05" db="UniProtKB">
        <authorList>
            <consortium name="EnsemblMetazoa"/>
        </authorList>
    </citation>
    <scope>IDENTIFICATION</scope>
</reference>
<sequence>MRNILTICPAFARIIINTYRADTNLFIGGQTIFSSEGTTQGDPLAMSMYALATVPLIRRLSSPSVIQSWYADDATAAGRLQTLREWWDGLVEAGPLFGYFPNSVKTWLLVKPSSADDAKAIFEDTNISITTEGRPVLGSPIGTSDYINKYVESQVSDWNCELRLLSEIAMPHPHAAFAAYTHGFVNKWTYLCR</sequence>
<dbReference type="InParanoid" id="A0A1X7SU22"/>
<proteinExistence type="predicted"/>
<evidence type="ECO:0000313" key="1">
    <source>
        <dbReference type="EnsemblMetazoa" id="Aqu2.1.05578_001"/>
    </source>
</evidence>
<dbReference type="AlphaFoldDB" id="A0A1X7SU22"/>
<dbReference type="OMA" id="GIMELIY"/>
<dbReference type="EnsemblMetazoa" id="Aqu2.1.05578_001">
    <property type="protein sequence ID" value="Aqu2.1.05578_001"/>
    <property type="gene ID" value="Aqu2.1.05578"/>
</dbReference>
<accession>A0A1X7SU22</accession>
<organism evidence="1">
    <name type="scientific">Amphimedon queenslandica</name>
    <name type="common">Sponge</name>
    <dbReference type="NCBI Taxonomy" id="400682"/>
    <lineage>
        <taxon>Eukaryota</taxon>
        <taxon>Metazoa</taxon>
        <taxon>Porifera</taxon>
        <taxon>Demospongiae</taxon>
        <taxon>Heteroscleromorpha</taxon>
        <taxon>Haplosclerida</taxon>
        <taxon>Niphatidae</taxon>
        <taxon>Amphimedon</taxon>
    </lineage>
</organism>
<dbReference type="eggNOG" id="ENOG502S9D9">
    <property type="taxonomic scope" value="Eukaryota"/>
</dbReference>
<protein>
    <recommendedName>
        <fullName evidence="2">Reverse transcriptase domain-containing protein</fullName>
    </recommendedName>
</protein>